<evidence type="ECO:0000256" key="1">
    <source>
        <dbReference type="SAM" id="MobiDB-lite"/>
    </source>
</evidence>
<proteinExistence type="predicted"/>
<dbReference type="EMBL" id="CAJJDN010000002">
    <property type="protein sequence ID" value="CAD8046733.1"/>
    <property type="molecule type" value="Genomic_DNA"/>
</dbReference>
<evidence type="ECO:0000313" key="2">
    <source>
        <dbReference type="EMBL" id="CAD8046733.1"/>
    </source>
</evidence>
<protein>
    <submittedName>
        <fullName evidence="2">Uncharacterized protein</fullName>
    </submittedName>
</protein>
<comment type="caution">
    <text evidence="2">The sequence shown here is derived from an EMBL/GenBank/DDBJ whole genome shotgun (WGS) entry which is preliminary data.</text>
</comment>
<dbReference type="OrthoDB" id="285303at2759"/>
<name>A0A8S1JVV3_9CILI</name>
<gene>
    <name evidence="2" type="ORF">PSON_ATCC_30995.1.T0020039</name>
</gene>
<sequence>MDSQYEEGEIMTQKSDKLERINSESSLRSLSDTNGDDRVRKFQQENTSSFSYDCAIFNFLGHCTQVGCKKRHILLQDGLEQFITENMQLLNQLINSGQKIRVPIERILNREILNSKHQVIKPKVIINYNQELCENYKRALTHKLRKDIDKMEDKLKTISYLKKWVRHNFVDARDFSELYYSLNSTQQIHFMNFFKVLELQPPSFQ</sequence>
<keyword evidence="3" id="KW-1185">Reference proteome</keyword>
<feature type="region of interest" description="Disordered" evidence="1">
    <location>
        <begin position="1"/>
        <end position="35"/>
    </location>
</feature>
<dbReference type="AlphaFoldDB" id="A0A8S1JVV3"/>
<reference evidence="2" key="1">
    <citation type="submission" date="2021-01" db="EMBL/GenBank/DDBJ databases">
        <authorList>
            <consortium name="Genoscope - CEA"/>
            <person name="William W."/>
        </authorList>
    </citation>
    <scope>NUCLEOTIDE SEQUENCE</scope>
</reference>
<dbReference type="Proteomes" id="UP000692954">
    <property type="component" value="Unassembled WGS sequence"/>
</dbReference>
<feature type="compositionally biased region" description="Polar residues" evidence="1">
    <location>
        <begin position="23"/>
        <end position="33"/>
    </location>
</feature>
<evidence type="ECO:0000313" key="3">
    <source>
        <dbReference type="Proteomes" id="UP000692954"/>
    </source>
</evidence>
<organism evidence="2 3">
    <name type="scientific">Paramecium sonneborni</name>
    <dbReference type="NCBI Taxonomy" id="65129"/>
    <lineage>
        <taxon>Eukaryota</taxon>
        <taxon>Sar</taxon>
        <taxon>Alveolata</taxon>
        <taxon>Ciliophora</taxon>
        <taxon>Intramacronucleata</taxon>
        <taxon>Oligohymenophorea</taxon>
        <taxon>Peniculida</taxon>
        <taxon>Parameciidae</taxon>
        <taxon>Paramecium</taxon>
    </lineage>
</organism>
<accession>A0A8S1JVV3</accession>